<reference evidence="3 4" key="1">
    <citation type="submission" date="2017-06" db="EMBL/GenBank/DDBJ databases">
        <title>A platform for efficient transgenesis in Macrostomum lignano, a flatworm model organism for stem cell research.</title>
        <authorList>
            <person name="Berezikov E."/>
        </authorList>
    </citation>
    <scope>NUCLEOTIDE SEQUENCE [LARGE SCALE GENOMIC DNA]</scope>
    <source>
        <strain evidence="3">DV1</strain>
        <tissue evidence="3">Whole organism</tissue>
    </source>
</reference>
<protein>
    <recommendedName>
        <fullName evidence="5">Coiled-coil domain-containing protein 39</fullName>
    </recommendedName>
</protein>
<feature type="coiled-coil region" evidence="1">
    <location>
        <begin position="461"/>
        <end position="523"/>
    </location>
</feature>
<dbReference type="PANTHER" id="PTHR35088">
    <property type="entry name" value="COILED-COIL DOMAIN-CONTAINING PROTEIN 178"/>
    <property type="match status" value="1"/>
</dbReference>
<feature type="region of interest" description="Disordered" evidence="2">
    <location>
        <begin position="741"/>
        <end position="761"/>
    </location>
</feature>
<evidence type="ECO:0008006" key="5">
    <source>
        <dbReference type="Google" id="ProtNLM"/>
    </source>
</evidence>
<dbReference type="STRING" id="282301.A0A267DMT7"/>
<evidence type="ECO:0000313" key="3">
    <source>
        <dbReference type="EMBL" id="PAA50630.1"/>
    </source>
</evidence>
<gene>
    <name evidence="3" type="ORF">BOX15_Mlig015820g3</name>
</gene>
<feature type="coiled-coil region" evidence="1">
    <location>
        <begin position="182"/>
        <end position="209"/>
    </location>
</feature>
<dbReference type="OrthoDB" id="10010556at2759"/>
<feature type="non-terminal residue" evidence="3">
    <location>
        <position position="1"/>
    </location>
</feature>
<feature type="compositionally biased region" description="Low complexity" evidence="2">
    <location>
        <begin position="113"/>
        <end position="131"/>
    </location>
</feature>
<feature type="compositionally biased region" description="Polar residues" evidence="2">
    <location>
        <begin position="99"/>
        <end position="108"/>
    </location>
</feature>
<accession>A0A267DMT7</accession>
<evidence type="ECO:0000256" key="1">
    <source>
        <dbReference type="SAM" id="Coils"/>
    </source>
</evidence>
<dbReference type="Proteomes" id="UP000215902">
    <property type="component" value="Unassembled WGS sequence"/>
</dbReference>
<dbReference type="PANTHER" id="PTHR35088:SF1">
    <property type="entry name" value="COILED-COIL DOMAIN-CONTAINING PROTEIN 178"/>
    <property type="match status" value="1"/>
</dbReference>
<keyword evidence="1" id="KW-0175">Coiled coil</keyword>
<organism evidence="3 4">
    <name type="scientific">Macrostomum lignano</name>
    <dbReference type="NCBI Taxonomy" id="282301"/>
    <lineage>
        <taxon>Eukaryota</taxon>
        <taxon>Metazoa</taxon>
        <taxon>Spiralia</taxon>
        <taxon>Lophotrochozoa</taxon>
        <taxon>Platyhelminthes</taxon>
        <taxon>Rhabditophora</taxon>
        <taxon>Macrostomorpha</taxon>
        <taxon>Macrostomida</taxon>
        <taxon>Macrostomidae</taxon>
        <taxon>Macrostomum</taxon>
    </lineage>
</organism>
<keyword evidence="4" id="KW-1185">Reference proteome</keyword>
<proteinExistence type="predicted"/>
<dbReference type="AlphaFoldDB" id="A0A267DMT7"/>
<dbReference type="InterPro" id="IPR038826">
    <property type="entry name" value="CCDC178"/>
</dbReference>
<evidence type="ECO:0000313" key="4">
    <source>
        <dbReference type="Proteomes" id="UP000215902"/>
    </source>
</evidence>
<sequence length="896" mass="103244">KTCKVPVANMALVSMETSITNAGSTEEAEAIAGVGIEQNSAESRALVPVLPEEWPLPHQQRRRYYNNMEFTSVTHTSVNKAQAHMELLQNAIEDWMAQQTPSQISQPALRSGKSLGTAKSTATSAKSAPATAAGKAASSLGDASAKQAPLEVVGVGQQQPQPNFVYYEDDPGVPYLGAEEVVQEVMQLMVKLENDRLQAEEDIRLERGKVIELASRIDRLSEAKLLQMPVAVQAEHEACIEDIAELNWHVQSKRKNLEKSRRRHAKSVRMNEEIKEEMAYIRVHDPLVREKLQLELSKIDTIKEEGSDTRKEMQDTKKKLDRVEKKNKDAHGVANQERARMKGEVDKATDNLQKARDAVQKSEEQFVELCERIVNSKEKNRSNKQEIEELRVKNAAAYKRQNELQATVDELTKTLRYEEHQTRLLDEELYQTQDNHEKLKANQDAQKAEMQAAVDHSEDRYIFLRREADEHATELQDMQDRLKDCERQKVDDEKNLARMEAELERTQEEMERILEEFGKVAQEHSNVAKKLESEEKKVMFVEDSLKATITQLQKQVEDEIATRERLIVRIETDTRDLGKSKVEAKVKKAKLKKMSEKMEVLVSQMRQKVAKLRAESAEKCAVADALQRELDDLLEERRQTEARLDGRIGELRPKHEAEKAEVDRLVARLAEIGEQIEMMNKKIRDIYDQTGMIKRTQMKFTDAIRMLEDQMQQLTHELSKSTRSDDSLKAQLAAVQARMASRADEHRRLQENRRETQRQLESEYRAALEENRRLAGDYRARQNEVFRMKEDLLDLLNEILRREEAVRDLKQGKRLQEKTHFALKTYLRYKQQLTELQMDDMQSRGRENLHKTQILDSEIHRNLDGITSFLTSQMDVLMRGQRVQQDLPEGAAATAE</sequence>
<dbReference type="EMBL" id="NIVC01003596">
    <property type="protein sequence ID" value="PAA50630.1"/>
    <property type="molecule type" value="Genomic_DNA"/>
</dbReference>
<feature type="region of interest" description="Disordered" evidence="2">
    <location>
        <begin position="99"/>
        <end position="131"/>
    </location>
</feature>
<name>A0A267DMT7_9PLAT</name>
<evidence type="ECO:0000256" key="2">
    <source>
        <dbReference type="SAM" id="MobiDB-lite"/>
    </source>
</evidence>
<feature type="region of interest" description="Disordered" evidence="2">
    <location>
        <begin position="305"/>
        <end position="333"/>
    </location>
</feature>
<comment type="caution">
    <text evidence="3">The sequence shown here is derived from an EMBL/GenBank/DDBJ whole genome shotgun (WGS) entry which is preliminary data.</text>
</comment>